<dbReference type="InterPro" id="IPR051806">
    <property type="entry name" value="HAD-like_SPP"/>
</dbReference>
<gene>
    <name evidence="1" type="primary">yqaB</name>
    <name evidence="1" type="ordered locus">CHU_1830</name>
</gene>
<dbReference type="CDD" id="cd07505">
    <property type="entry name" value="HAD_BPGM-like"/>
    <property type="match status" value="1"/>
</dbReference>
<dbReference type="AlphaFoldDB" id="A0A6N4SRT7"/>
<dbReference type="Proteomes" id="UP000001822">
    <property type="component" value="Chromosome"/>
</dbReference>
<dbReference type="PANTHER" id="PTHR43481:SF4">
    <property type="entry name" value="GLYCEROL-1-PHOSPHATE PHOSPHOHYDROLASE 1-RELATED"/>
    <property type="match status" value="1"/>
</dbReference>
<dbReference type="SFLD" id="SFLDG01129">
    <property type="entry name" value="C1.5:_HAD__Beta-PGM__Phosphata"/>
    <property type="match status" value="1"/>
</dbReference>
<evidence type="ECO:0000313" key="2">
    <source>
        <dbReference type="Proteomes" id="UP000001822"/>
    </source>
</evidence>
<dbReference type="EMBL" id="CP000383">
    <property type="protein sequence ID" value="ABG59097.1"/>
    <property type="molecule type" value="Genomic_DNA"/>
</dbReference>
<dbReference type="SFLD" id="SFLDS00003">
    <property type="entry name" value="Haloacid_Dehalogenase"/>
    <property type="match status" value="1"/>
</dbReference>
<dbReference type="InterPro" id="IPR006439">
    <property type="entry name" value="HAD-SF_hydro_IA"/>
</dbReference>
<keyword evidence="2" id="KW-1185">Reference proteome</keyword>
<dbReference type="SUPFAM" id="SSF56784">
    <property type="entry name" value="HAD-like"/>
    <property type="match status" value="1"/>
</dbReference>
<evidence type="ECO:0000313" key="1">
    <source>
        <dbReference type="EMBL" id="ABG59097.1"/>
    </source>
</evidence>
<dbReference type="Gene3D" id="1.10.150.240">
    <property type="entry name" value="Putative phosphatase, domain 2"/>
    <property type="match status" value="1"/>
</dbReference>
<dbReference type="InterPro" id="IPR036412">
    <property type="entry name" value="HAD-like_sf"/>
</dbReference>
<sequence>MNSFILPDHIKGLIFDIDGTLADTMPAHYRASLRVARQFGFEFPLEFFIKMAGIPTTDVFKELLNLQHKSHISTEEVSALKEKYYLEEIPTIQPISYTMDIVKKYAGVLPMSMGTGGTLEIALPNIKQIKADTYIDILVSAEDVKKHKPFPDTFLECARRMNIAPGNCLVFEDALQGFKAAQAGGMDYIDVTKFHTSVYTYDII</sequence>
<dbReference type="InterPro" id="IPR023214">
    <property type="entry name" value="HAD_sf"/>
</dbReference>
<dbReference type="KEGG" id="chu:CHU_1830"/>
<proteinExistence type="predicted"/>
<protein>
    <submittedName>
        <fullName evidence="1">Possible phosphatase</fullName>
    </submittedName>
</protein>
<dbReference type="OrthoDB" id="9797743at2"/>
<organism evidence="1 2">
    <name type="scientific">Cytophaga hutchinsonii (strain ATCC 33406 / DSM 1761 / CIP 103989 / NBRC 15051 / NCIMB 9469 / D465)</name>
    <dbReference type="NCBI Taxonomy" id="269798"/>
    <lineage>
        <taxon>Bacteria</taxon>
        <taxon>Pseudomonadati</taxon>
        <taxon>Bacteroidota</taxon>
        <taxon>Cytophagia</taxon>
        <taxon>Cytophagales</taxon>
        <taxon>Cytophagaceae</taxon>
        <taxon>Cytophaga</taxon>
    </lineage>
</organism>
<dbReference type="Pfam" id="PF13419">
    <property type="entry name" value="HAD_2"/>
    <property type="match status" value="1"/>
</dbReference>
<name>A0A6N4SRT7_CYTH3</name>
<dbReference type="GO" id="GO:0050308">
    <property type="term" value="F:sugar-phosphatase activity"/>
    <property type="evidence" value="ECO:0007669"/>
    <property type="project" value="TreeGrafter"/>
</dbReference>
<dbReference type="RefSeq" id="WP_011585214.1">
    <property type="nucleotide sequence ID" value="NC_008255.1"/>
</dbReference>
<dbReference type="Gene3D" id="3.40.50.1000">
    <property type="entry name" value="HAD superfamily/HAD-like"/>
    <property type="match status" value="1"/>
</dbReference>
<dbReference type="InterPro" id="IPR023198">
    <property type="entry name" value="PGP-like_dom2"/>
</dbReference>
<dbReference type="InterPro" id="IPR041492">
    <property type="entry name" value="HAD_2"/>
</dbReference>
<dbReference type="NCBIfam" id="TIGR01509">
    <property type="entry name" value="HAD-SF-IA-v3"/>
    <property type="match status" value="1"/>
</dbReference>
<accession>A0A6N4SRT7</accession>
<reference evidence="1 2" key="1">
    <citation type="journal article" date="2007" name="Appl. Environ. Microbiol.">
        <title>Genome sequence of the cellulolytic gliding bacterium Cytophaga hutchinsonii.</title>
        <authorList>
            <person name="Xie G."/>
            <person name="Bruce D.C."/>
            <person name="Challacombe J.F."/>
            <person name="Chertkov O."/>
            <person name="Detter J.C."/>
            <person name="Gilna P."/>
            <person name="Han C.S."/>
            <person name="Lucas S."/>
            <person name="Misra M."/>
            <person name="Myers G.L."/>
            <person name="Richardson P."/>
            <person name="Tapia R."/>
            <person name="Thayer N."/>
            <person name="Thompson L.S."/>
            <person name="Brettin T.S."/>
            <person name="Henrissat B."/>
            <person name="Wilson D.B."/>
            <person name="McBride M.J."/>
        </authorList>
    </citation>
    <scope>NUCLEOTIDE SEQUENCE [LARGE SCALE GENOMIC DNA]</scope>
    <source>
        <strain evidence="2">ATCC 33406 / DSM 1761 / CIP 103989 / NBRC 15051 / NCIMB 9469 / D465</strain>
    </source>
</reference>
<dbReference type="PANTHER" id="PTHR43481">
    <property type="entry name" value="FRUCTOSE-1-PHOSPHATE PHOSPHATASE"/>
    <property type="match status" value="1"/>
</dbReference>